<evidence type="ECO:0000259" key="1">
    <source>
        <dbReference type="SMART" id="SM00382"/>
    </source>
</evidence>
<dbReference type="InterPro" id="IPR027417">
    <property type="entry name" value="P-loop_NTPase"/>
</dbReference>
<dbReference type="SMART" id="SM00382">
    <property type="entry name" value="AAA"/>
    <property type="match status" value="1"/>
</dbReference>
<evidence type="ECO:0000313" key="2">
    <source>
        <dbReference type="EMBL" id="TCO84648.1"/>
    </source>
</evidence>
<feature type="domain" description="AAA+ ATPase" evidence="1">
    <location>
        <begin position="184"/>
        <end position="320"/>
    </location>
</feature>
<dbReference type="Gene3D" id="3.40.50.300">
    <property type="entry name" value="P-loop containing nucleotide triphosphate hydrolases"/>
    <property type="match status" value="1"/>
</dbReference>
<comment type="caution">
    <text evidence="2">The sequence shown here is derived from an EMBL/GenBank/DDBJ whole genome shotgun (WGS) entry which is preliminary data.</text>
</comment>
<dbReference type="SUPFAM" id="SSF52540">
    <property type="entry name" value="P-loop containing nucleoside triphosphate hydrolases"/>
    <property type="match status" value="1"/>
</dbReference>
<dbReference type="RefSeq" id="WP_243115505.1">
    <property type="nucleotide sequence ID" value="NZ_JANKAQ010000008.1"/>
</dbReference>
<organism evidence="2 3">
    <name type="scientific">Frisingicoccus caecimuris</name>
    <dbReference type="NCBI Taxonomy" id="1796636"/>
    <lineage>
        <taxon>Bacteria</taxon>
        <taxon>Bacillati</taxon>
        <taxon>Bacillota</taxon>
        <taxon>Clostridia</taxon>
        <taxon>Lachnospirales</taxon>
        <taxon>Lachnospiraceae</taxon>
        <taxon>Frisingicoccus</taxon>
    </lineage>
</organism>
<gene>
    <name evidence="2" type="ORF">EV212_10675</name>
</gene>
<evidence type="ECO:0000313" key="3">
    <source>
        <dbReference type="Proteomes" id="UP000295711"/>
    </source>
</evidence>
<dbReference type="GO" id="GO:0006260">
    <property type="term" value="P:DNA replication"/>
    <property type="evidence" value="ECO:0007669"/>
    <property type="project" value="TreeGrafter"/>
</dbReference>
<proteinExistence type="predicted"/>
<dbReference type="PANTHER" id="PTHR30050">
    <property type="entry name" value="CHROMOSOMAL REPLICATION INITIATOR PROTEIN DNAA"/>
    <property type="match status" value="1"/>
</dbReference>
<protein>
    <submittedName>
        <fullName evidence="2">DNA replication protein DnaC</fullName>
    </submittedName>
</protein>
<dbReference type="NCBIfam" id="NF005304">
    <property type="entry name" value="PRK06835.1"/>
    <property type="match status" value="1"/>
</dbReference>
<dbReference type="Proteomes" id="UP000295711">
    <property type="component" value="Unassembled WGS sequence"/>
</dbReference>
<dbReference type="InterPro" id="IPR002611">
    <property type="entry name" value="IstB_ATP-bd"/>
</dbReference>
<accession>A0A4R2LDA6</accession>
<dbReference type="PANTHER" id="PTHR30050:SF4">
    <property type="entry name" value="ATP-BINDING PROTEIN RV3427C IN INSERTION SEQUENCE-RELATED"/>
    <property type="match status" value="1"/>
</dbReference>
<name>A0A4R2LDA6_9FIRM</name>
<dbReference type="AlphaFoldDB" id="A0A4R2LDA6"/>
<keyword evidence="3" id="KW-1185">Reference proteome</keyword>
<dbReference type="CDD" id="cd00009">
    <property type="entry name" value="AAA"/>
    <property type="match status" value="1"/>
</dbReference>
<dbReference type="EMBL" id="SLXA01000006">
    <property type="protein sequence ID" value="TCO84648.1"/>
    <property type="molecule type" value="Genomic_DNA"/>
</dbReference>
<dbReference type="InterPro" id="IPR003593">
    <property type="entry name" value="AAA+_ATPase"/>
</dbReference>
<dbReference type="GO" id="GO:0005524">
    <property type="term" value="F:ATP binding"/>
    <property type="evidence" value="ECO:0007669"/>
    <property type="project" value="InterPro"/>
</dbReference>
<reference evidence="2 3" key="1">
    <citation type="submission" date="2019-03" db="EMBL/GenBank/DDBJ databases">
        <title>Genomic Encyclopedia of Type Strains, Phase IV (KMG-IV): sequencing the most valuable type-strain genomes for metagenomic binning, comparative biology and taxonomic classification.</title>
        <authorList>
            <person name="Goeker M."/>
        </authorList>
    </citation>
    <scope>NUCLEOTIDE SEQUENCE [LARGE SCALE GENOMIC DNA]</scope>
    <source>
        <strain evidence="2 3">DSM 28559</strain>
    </source>
</reference>
<dbReference type="Pfam" id="PF01695">
    <property type="entry name" value="IstB_IS21"/>
    <property type="match status" value="1"/>
</dbReference>
<sequence>MLNNSLYQTIMRDYDRRQAEQKHLQDLRIQEIYEKIPEYRTLEQTIVSLCADEARDRILNPALSHSEAAKRLHHQITELKERQRTLLISSGFPEDYPELHYICPICKDTGFSGNDLCTCFRQAAAQKIYDQSRIAPILETENFDTFNIGYYSEATDPRFGISPAENMRTIVSRCKAFIRDFDQRFANIFITGNTGVGKSFLTHCIANELLKDSRSVLYMTAFDLIEAFEKHTFGHTDELEDTFYEDTLFDSIMNCDTLIIDDLGTETVNNFTVSQLFLCLNHRQEYRKSTIISTNLPVEAIQDIYSERISSRIISYYHIFLIFGEDIRIKIARSR</sequence>